<organism evidence="3">
    <name type="scientific">Aureoumbra lagunensis</name>
    <dbReference type="NCBI Taxonomy" id="44058"/>
    <lineage>
        <taxon>Eukaryota</taxon>
        <taxon>Sar</taxon>
        <taxon>Stramenopiles</taxon>
        <taxon>Ochrophyta</taxon>
        <taxon>Pelagophyceae</taxon>
        <taxon>Pelagomonadales</taxon>
        <taxon>Aureoumbra</taxon>
    </lineage>
</organism>
<dbReference type="Gene3D" id="3.30.710.10">
    <property type="entry name" value="Potassium Channel Kv1.1, Chain A"/>
    <property type="match status" value="1"/>
</dbReference>
<reference evidence="3" key="1">
    <citation type="submission" date="2021-01" db="EMBL/GenBank/DDBJ databases">
        <authorList>
            <person name="Corre E."/>
            <person name="Pelletier E."/>
            <person name="Niang G."/>
            <person name="Scheremetjew M."/>
            <person name="Finn R."/>
            <person name="Kale V."/>
            <person name="Holt S."/>
            <person name="Cochrane G."/>
            <person name="Meng A."/>
            <person name="Brown T."/>
            <person name="Cohen L."/>
        </authorList>
    </citation>
    <scope>NUCLEOTIDE SEQUENCE</scope>
    <source>
        <strain evidence="3">CCMP1510</strain>
    </source>
</reference>
<name>A0A7S3JPC8_9STRA</name>
<evidence type="ECO:0000313" key="3">
    <source>
        <dbReference type="EMBL" id="CAE0360584.1"/>
    </source>
</evidence>
<evidence type="ECO:0000256" key="2">
    <source>
        <dbReference type="SAM" id="MobiDB-lite"/>
    </source>
</evidence>
<dbReference type="AlphaFoldDB" id="A0A7S3JPC8"/>
<gene>
    <name evidence="3" type="ORF">ALAG00032_LOCUS1314</name>
</gene>
<proteinExistence type="predicted"/>
<feature type="region of interest" description="Disordered" evidence="2">
    <location>
        <begin position="22"/>
        <end position="43"/>
    </location>
</feature>
<protein>
    <submittedName>
        <fullName evidence="3">Uncharacterized protein</fullName>
    </submittedName>
</protein>
<feature type="compositionally biased region" description="Basic and acidic residues" evidence="2">
    <location>
        <begin position="34"/>
        <end position="43"/>
    </location>
</feature>
<feature type="coiled-coil region" evidence="1">
    <location>
        <begin position="313"/>
        <end position="340"/>
    </location>
</feature>
<dbReference type="EMBL" id="HBIJ01001856">
    <property type="protein sequence ID" value="CAE0360584.1"/>
    <property type="molecule type" value="Transcribed_RNA"/>
</dbReference>
<accession>A0A7S3JPC8</accession>
<evidence type="ECO:0000256" key="1">
    <source>
        <dbReference type="SAM" id="Coils"/>
    </source>
</evidence>
<keyword evidence="1" id="KW-0175">Coiled coil</keyword>
<dbReference type="InterPro" id="IPR011333">
    <property type="entry name" value="SKP1/BTB/POZ_sf"/>
</dbReference>
<sequence length="517" mass="59814">MAMNQDEFLRLTELPWATMTLQRLPPSRPTTPSQKDESPTEKSLDLRVLAEESEWAEYILYGPNKEKLAVHTELFRKKEKIIDGQKIFFHDYKDWFSARELCLRAYGINVECQKELQGWLLKLADDDTGPVPRGVLAQRSKYFEIALRRSKGKIDPLKRILEDIPSILHRSFRRYCYTLARSELEDLLQLVFSQEQNHFEEPLVISILFAADKIGLLDLRETILDTLEKAVSIANAASLWRVADAINAKRLQEICITTLAQPGVLEQAKALDENLFAQLISEAEQAELEALAFITKTNPIAKFGKFSHLAETIAMLRDTLEEKLNRLAAAENRQNIADAERLRLYNLPPDNTVWTRIHYARREADTLRRYVEAAEARFFLFNQIHTLHINETSKEETHQDKNIQFSYFWQTLPDDAAVPAGLELRLTLGGGKKARIPPNWQLRLVVPGQPDTYRRFVDRDTSVQQVLQDVHDQFHLDANTLKLVLLSNNGCATQQPLERHFDAELWYHRDRLCLFLR</sequence>